<accession>A0A0G2Y8G8</accession>
<dbReference type="KEGG" id="vg:80513890"/>
<keyword evidence="2" id="KW-1185">Reference proteome</keyword>
<dbReference type="Proteomes" id="UP000240461">
    <property type="component" value="Segment"/>
</dbReference>
<organism evidence="1 2">
    <name type="scientific">Acanthamoeba polyphaga mimivirus Kroon</name>
    <dbReference type="NCBI Taxonomy" id="3069720"/>
    <lineage>
        <taxon>Viruses</taxon>
        <taxon>Varidnaviria</taxon>
        <taxon>Bamfordvirae</taxon>
        <taxon>Nucleocytoviricota</taxon>
        <taxon>Megaviricetes</taxon>
        <taxon>Imitervirales</taxon>
        <taxon>Mimiviridae</taxon>
        <taxon>Megamimivirinae</taxon>
        <taxon>Mimivirus</taxon>
        <taxon>Mimivirus lagoaense</taxon>
    </lineage>
</organism>
<proteinExistence type="predicted"/>
<protein>
    <submittedName>
        <fullName evidence="1">Uncharacterized protein</fullName>
    </submittedName>
</protein>
<evidence type="ECO:0000313" key="2">
    <source>
        <dbReference type="Proteomes" id="UP000240461"/>
    </source>
</evidence>
<dbReference type="EMBL" id="KM982402">
    <property type="protein sequence ID" value="AKI80092.1"/>
    <property type="molecule type" value="Genomic_DNA"/>
</dbReference>
<evidence type="ECO:0000313" key="1">
    <source>
        <dbReference type="EMBL" id="AKI80092.1"/>
    </source>
</evidence>
<name>A0A0G2Y8G8_9VIRU</name>
<sequence length="272" mass="31997">MIPYLSEYTQMFIVLFNAKVIVCDDTYNFQQFLEHKNNLNLFYKTFPPHIENAIPQILQHNIKIYLVNIDQLGWRNLNTVKKALSNKIKVIDYSSENISLTKDINHVHIPLLLYNDIIIRDNLDIKYDIGFSGGDFPRRSTILKQLSNKYNVININKFGKKRDILTKQCRIVLNIHAFDSLSTTETLRCYPLVYNKILTVSENTPLIESSTYGTEINKFIVFVDYDKIISKCEEILSNYDQYYNSIFKDFDETKIKHMVDDHIKTINQNIFN</sequence>
<reference evidence="1 2" key="1">
    <citation type="submission" date="2014-10" db="EMBL/GenBank/DDBJ databases">
        <title>Pan-genome analysis of Brazilian lineage A amoebal mimiviruses.</title>
        <authorList>
            <person name="Assis F.L."/>
            <person name="Abrahao J.S."/>
            <person name="Kroon E.G."/>
            <person name="Dornas F.P."/>
            <person name="Andrade K.R."/>
            <person name="Borato P.V.M."/>
            <person name="Pilotto M.R."/>
            <person name="Benamar S."/>
            <person name="LaScola B."/>
            <person name="Colson P."/>
        </authorList>
    </citation>
    <scope>NUCLEOTIDE SEQUENCE [LARGE SCALE GENOMIC DNA]</scope>
    <source>
        <strain evidence="1 2">Kroon</strain>
    </source>
</reference>